<keyword evidence="3" id="KW-1003">Cell membrane</keyword>
<keyword evidence="12" id="KW-1185">Reference proteome</keyword>
<dbReference type="Pfam" id="PF00528">
    <property type="entry name" value="BPD_transp_1"/>
    <property type="match status" value="1"/>
</dbReference>
<evidence type="ECO:0000256" key="7">
    <source>
        <dbReference type="ARBA" id="ARBA00023112"/>
    </source>
</evidence>
<keyword evidence="2 9" id="KW-0813">Transport</keyword>
<evidence type="ECO:0000256" key="4">
    <source>
        <dbReference type="ARBA" id="ARBA00022596"/>
    </source>
</evidence>
<evidence type="ECO:0000256" key="6">
    <source>
        <dbReference type="ARBA" id="ARBA00022989"/>
    </source>
</evidence>
<comment type="subcellular location">
    <subcellularLocation>
        <location evidence="1 9">Cell membrane</location>
        <topology evidence="1 9">Multi-pass membrane protein</topology>
    </subcellularLocation>
</comment>
<feature type="transmembrane region" description="Helical" evidence="9">
    <location>
        <begin position="154"/>
        <end position="177"/>
    </location>
</feature>
<feature type="domain" description="ABC transmembrane type-1" evidence="10">
    <location>
        <begin position="72"/>
        <end position="269"/>
    </location>
</feature>
<dbReference type="PANTHER" id="PTHR30465">
    <property type="entry name" value="INNER MEMBRANE ABC TRANSPORTER"/>
    <property type="match status" value="1"/>
</dbReference>
<keyword evidence="6 9" id="KW-1133">Transmembrane helix</keyword>
<dbReference type="InterPro" id="IPR000515">
    <property type="entry name" value="MetI-like"/>
</dbReference>
<comment type="caution">
    <text evidence="11">The sequence shown here is derived from an EMBL/GenBank/DDBJ whole genome shotgun (WGS) entry which is preliminary data.</text>
</comment>
<dbReference type="PROSITE" id="PS51257">
    <property type="entry name" value="PROKAR_LIPOPROTEIN"/>
    <property type="match status" value="1"/>
</dbReference>
<feature type="transmembrane region" description="Helical" evidence="9">
    <location>
        <begin position="218"/>
        <end position="243"/>
    </location>
</feature>
<organism evidence="11 12">
    <name type="scientific">Macrococcoides goetzii</name>
    <dbReference type="NCBI Taxonomy" id="1891097"/>
    <lineage>
        <taxon>Bacteria</taxon>
        <taxon>Bacillati</taxon>
        <taxon>Bacillota</taxon>
        <taxon>Bacilli</taxon>
        <taxon>Bacillales</taxon>
        <taxon>Staphylococcaceae</taxon>
        <taxon>Macrococcoides</taxon>
    </lineage>
</organism>
<evidence type="ECO:0000256" key="1">
    <source>
        <dbReference type="ARBA" id="ARBA00004651"/>
    </source>
</evidence>
<accession>A0A2G5NRS5</accession>
<dbReference type="Proteomes" id="UP000229523">
    <property type="component" value="Unassembled WGS sequence"/>
</dbReference>
<dbReference type="GO" id="GO:0005886">
    <property type="term" value="C:plasma membrane"/>
    <property type="evidence" value="ECO:0007669"/>
    <property type="project" value="UniProtKB-SubCell"/>
</dbReference>
<dbReference type="PROSITE" id="PS50928">
    <property type="entry name" value="ABC_TM1"/>
    <property type="match status" value="1"/>
</dbReference>
<dbReference type="InterPro" id="IPR035906">
    <property type="entry name" value="MetI-like_sf"/>
</dbReference>
<dbReference type="SUPFAM" id="SSF161098">
    <property type="entry name" value="MetI-like"/>
    <property type="match status" value="1"/>
</dbReference>
<evidence type="ECO:0000256" key="5">
    <source>
        <dbReference type="ARBA" id="ARBA00022692"/>
    </source>
</evidence>
<keyword evidence="7" id="KW-0406">Ion transport</keyword>
<evidence type="ECO:0000313" key="12">
    <source>
        <dbReference type="Proteomes" id="UP000229523"/>
    </source>
</evidence>
<name>A0A2G5NRS5_9STAP</name>
<feature type="transmembrane region" description="Helical" evidence="9">
    <location>
        <begin position="78"/>
        <end position="98"/>
    </location>
</feature>
<feature type="transmembrane region" description="Helical" evidence="9">
    <location>
        <begin position="249"/>
        <end position="272"/>
    </location>
</feature>
<evidence type="ECO:0000256" key="3">
    <source>
        <dbReference type="ARBA" id="ARBA00022475"/>
    </source>
</evidence>
<keyword evidence="8 9" id="KW-0472">Membrane</keyword>
<evidence type="ECO:0000256" key="8">
    <source>
        <dbReference type="ARBA" id="ARBA00023136"/>
    </source>
</evidence>
<evidence type="ECO:0000313" key="11">
    <source>
        <dbReference type="EMBL" id="RAI82919.1"/>
    </source>
</evidence>
<reference evidence="11 12" key="1">
    <citation type="journal article" date="2018" name="Front. Microbiol.">
        <title>Description and Comparative Genomics of Macrococcus caseolyticus subsp. hominis subsp. nov., Macrococcus goetzii sp. nov., Macrococcus epidermidis sp. nov., and Macrococcus bohemicus sp. nov., Novel Macrococci From Human Clinical Material With Virulence Potential and Suspected Uptake of Foreign DNA by Natural Transformation.</title>
        <authorList>
            <person name="Maslanova I."/>
            <person name="Wertheimer Z."/>
            <person name="Sedlacek I."/>
            <person name="Svec P."/>
            <person name="Indrakova A."/>
            <person name="Kovarovic V."/>
            <person name="Schumann P."/>
            <person name="Sproer C."/>
            <person name="Kralova S."/>
            <person name="Sedo O."/>
            <person name="Kristofova L."/>
            <person name="Vrbovska V."/>
            <person name="Fuzik T."/>
            <person name="Petras P."/>
            <person name="Zdrahal Z."/>
            <person name="Ruzickova V."/>
            <person name="Doskar J."/>
            <person name="Pantucek R."/>
        </authorList>
    </citation>
    <scope>NUCLEOTIDE SEQUENCE [LARGE SCALE GENOMIC DNA]</scope>
    <source>
        <strain evidence="11 12">CCM 4927</strain>
    </source>
</reference>
<sequence>MKNIINMSITILMLFFIACLPSLFHNQRIDVPNLLIAIKDAFYSLLHPDTIVFENLKSGVKHDIFTFIIEPWINSMTILFSALIISLLFSLIIAFLMYQSQVFHNIVMHINRVLSIVPDIFYIPVFISIIIFIYLKTHVLIFDVASSHEQNAVIFPILLLLIIPITNSITVINQLLIAEREESYVSFARSKGLNNKEIFYRHILKNILTGYFINFKQIVWMTLSSLLFLERLLNVFGISVFIFEYNTPVVLFISFLMMYIPIRLLFLFSDLYTRHTTGRSMS</sequence>
<keyword evidence="7" id="KW-0921">Nickel transport</keyword>
<keyword evidence="5 9" id="KW-0812">Transmembrane</keyword>
<dbReference type="GO" id="GO:0015675">
    <property type="term" value="P:nickel cation transport"/>
    <property type="evidence" value="ECO:0007669"/>
    <property type="project" value="UniProtKB-KW"/>
</dbReference>
<proteinExistence type="inferred from homology"/>
<dbReference type="Gene3D" id="1.10.3720.10">
    <property type="entry name" value="MetI-like"/>
    <property type="match status" value="1"/>
</dbReference>
<protein>
    <submittedName>
        <fullName evidence="11">ABC transporter permease subunit</fullName>
    </submittedName>
</protein>
<evidence type="ECO:0000256" key="2">
    <source>
        <dbReference type="ARBA" id="ARBA00022448"/>
    </source>
</evidence>
<keyword evidence="4" id="KW-0533">Nickel</keyword>
<dbReference type="EMBL" id="MJBI02000001">
    <property type="protein sequence ID" value="RAI82919.1"/>
    <property type="molecule type" value="Genomic_DNA"/>
</dbReference>
<gene>
    <name evidence="11" type="ORF">BFS35_004325</name>
</gene>
<evidence type="ECO:0000256" key="9">
    <source>
        <dbReference type="RuleBase" id="RU363032"/>
    </source>
</evidence>
<feature type="transmembrane region" description="Helical" evidence="9">
    <location>
        <begin position="110"/>
        <end position="134"/>
    </location>
</feature>
<dbReference type="AlphaFoldDB" id="A0A2G5NRS5"/>
<evidence type="ECO:0000259" key="10">
    <source>
        <dbReference type="PROSITE" id="PS50928"/>
    </source>
</evidence>
<dbReference type="PANTHER" id="PTHR30465:SF44">
    <property type="entry name" value="ABC-TYPE DIPEPTIDE_OLIGOPEPTIDE TRANSPORT SYSTEM, PERMEASE COMPONENT"/>
    <property type="match status" value="1"/>
</dbReference>
<comment type="similarity">
    <text evidence="9">Belongs to the binding-protein-dependent transport system permease family.</text>
</comment>
<dbReference type="RefSeq" id="WP_099577501.1">
    <property type="nucleotide sequence ID" value="NZ_MJBI02000001.1"/>
</dbReference>
<dbReference type="GO" id="GO:0055085">
    <property type="term" value="P:transmembrane transport"/>
    <property type="evidence" value="ECO:0007669"/>
    <property type="project" value="InterPro"/>
</dbReference>